<evidence type="ECO:0000256" key="3">
    <source>
        <dbReference type="ARBA" id="ARBA00022692"/>
    </source>
</evidence>
<evidence type="ECO:0000313" key="10">
    <source>
        <dbReference type="EnsemblMetazoa" id="AMEM005614-PA"/>
    </source>
</evidence>
<evidence type="ECO:0000256" key="7">
    <source>
        <dbReference type="ARBA" id="ARBA00023224"/>
    </source>
</evidence>
<dbReference type="VEuPathDB" id="VectorBase:AMEM21_011411"/>
<keyword evidence="4 9" id="KW-1133">Transmembrane helix</keyword>
<keyword evidence="3 9" id="KW-0812">Transmembrane</keyword>
<evidence type="ECO:0000256" key="4">
    <source>
        <dbReference type="ARBA" id="ARBA00022989"/>
    </source>
</evidence>
<comment type="subcellular location">
    <subcellularLocation>
        <location evidence="1">Cell membrane</location>
        <topology evidence="1">Multi-pass membrane protein</topology>
    </subcellularLocation>
</comment>
<evidence type="ECO:0000256" key="2">
    <source>
        <dbReference type="ARBA" id="ARBA00022475"/>
    </source>
</evidence>
<feature type="transmembrane region" description="Helical" evidence="9">
    <location>
        <begin position="88"/>
        <end position="110"/>
    </location>
</feature>
<dbReference type="VEuPathDB" id="VectorBase:AMEM21_003156"/>
<feature type="transmembrane region" description="Helical" evidence="9">
    <location>
        <begin position="190"/>
        <end position="210"/>
    </location>
</feature>
<feature type="transmembrane region" description="Helical" evidence="9">
    <location>
        <begin position="707"/>
        <end position="728"/>
    </location>
</feature>
<dbReference type="GO" id="GO:0008049">
    <property type="term" value="P:male courtship behavior"/>
    <property type="evidence" value="ECO:0007669"/>
    <property type="project" value="TreeGrafter"/>
</dbReference>
<evidence type="ECO:0000313" key="11">
    <source>
        <dbReference type="Proteomes" id="UP000075903"/>
    </source>
</evidence>
<dbReference type="VEuPathDB" id="VectorBase:AMEM005614"/>
<dbReference type="Proteomes" id="UP000075903">
    <property type="component" value="Unassembled WGS sequence"/>
</dbReference>
<evidence type="ECO:0000256" key="5">
    <source>
        <dbReference type="ARBA" id="ARBA00023136"/>
    </source>
</evidence>
<dbReference type="PANTHER" id="PTHR21143:SF134">
    <property type="entry name" value="GUSTATORY RECEPTOR"/>
    <property type="match status" value="1"/>
</dbReference>
<dbReference type="GO" id="GO:0005886">
    <property type="term" value="C:plasma membrane"/>
    <property type="evidence" value="ECO:0007669"/>
    <property type="project" value="UniProtKB-SubCell"/>
</dbReference>
<keyword evidence="11" id="KW-1185">Reference proteome</keyword>
<evidence type="ECO:0000256" key="9">
    <source>
        <dbReference type="SAM" id="Phobius"/>
    </source>
</evidence>
<dbReference type="PANTHER" id="PTHR21143">
    <property type="entry name" value="INVERTEBRATE GUSTATORY RECEPTOR"/>
    <property type="match status" value="1"/>
</dbReference>
<feature type="transmembrane region" description="Helical" evidence="9">
    <location>
        <begin position="523"/>
        <end position="543"/>
    </location>
</feature>
<organism evidence="10 11">
    <name type="scientific">Anopheles merus</name>
    <name type="common">Mosquito</name>
    <dbReference type="NCBI Taxonomy" id="30066"/>
    <lineage>
        <taxon>Eukaryota</taxon>
        <taxon>Metazoa</taxon>
        <taxon>Ecdysozoa</taxon>
        <taxon>Arthropoda</taxon>
        <taxon>Hexapoda</taxon>
        <taxon>Insecta</taxon>
        <taxon>Pterygota</taxon>
        <taxon>Neoptera</taxon>
        <taxon>Endopterygota</taxon>
        <taxon>Diptera</taxon>
        <taxon>Nematocera</taxon>
        <taxon>Culicoidea</taxon>
        <taxon>Culicidae</taxon>
        <taxon>Anophelinae</taxon>
        <taxon>Anopheles</taxon>
    </lineage>
</organism>
<keyword evidence="7" id="KW-0807">Transducer</keyword>
<evidence type="ECO:0000256" key="6">
    <source>
        <dbReference type="ARBA" id="ARBA00023170"/>
    </source>
</evidence>
<dbReference type="STRING" id="30066.A0A182UY16"/>
<evidence type="ECO:0008006" key="12">
    <source>
        <dbReference type="Google" id="ProtNLM"/>
    </source>
</evidence>
<protein>
    <recommendedName>
        <fullName evidence="12">Gustatory receptor</fullName>
    </recommendedName>
</protein>
<accession>A0A182UY16</accession>
<name>A0A182UY16_ANOME</name>
<evidence type="ECO:0000256" key="8">
    <source>
        <dbReference type="SAM" id="MobiDB-lite"/>
    </source>
</evidence>
<feature type="transmembrane region" description="Helical" evidence="9">
    <location>
        <begin position="583"/>
        <end position="601"/>
    </location>
</feature>
<sequence>MAYVPAAIQSFFQLNLKRSLFRLLTIGQVFGLVAWDLEPLEPDRPTTKLHWFRKLIRATNQGYCLMIIVAIGTATVRHHSSNTANAFFAIRTLYLTENVIVNVIVLLAMLECQRSRPFYSTLLNELFELGKKLHDCDASINFPHVEAITDRLLACAVLYFSTSSLVDWLADYDPSCTFLCHSVLYILPNVINVLALYQYAALQLIIAACYRSVNSVLARYHDRQARPKVRDCAELVETLRRIHLKLGDLTGRVVGRFGSLIVCTVLSSFVVLNMELFNVYKATGRGSKRVWSASEGFRLVHTMLWIGMHGAKILLILYPGHRARVECERTGPTLYQIASRYEAAGRSNSALMKFAGQLLLLHGKRHHCKACGLITLDLTLISKELHEEDVLPMDPRESRDVPCRLALGGSVGQTGKHSSSCTGTSLCASSRSMVLELLSNRHLFRNEFLHSAHRLLRVCQVFGTVPWEVTLFAHVTQPLSCWRERLFRTLNALYSLALGLVVLAATVLQHAEFHRDMPFVTHMLYISEYSMENGVVMMVLVGCHYQRDCYRHYGEQLLAVAVDLSLCGGTVDFPRIETIFNRVLACITLFFAGVLTVDLLYNELVVWRFARSSAVYTLSNVINVLALLQYAYVLYVLYFCYYDTNRLLASYNRHLLVRGADDTRYERRRGVHEIVLPAGALYDYAHLIDLLRRTHLRLAQLLEQANGCFGVLIVFTTTASFVVLSLQFFEIYRATTVRPWTVTDTYLLVYTVLWIVLHAAKVLMILYPAHLVQRERDRTGPILCHFNPAALDSALNSALAKFSSQLLHVQGPQTACGVINLEMTLISTMVGALTTYLVILIQFDTAITQGQTADSNDPSSSSSLPNDTNTPGNGTTT</sequence>
<feature type="region of interest" description="Disordered" evidence="8">
    <location>
        <begin position="851"/>
        <end position="877"/>
    </location>
</feature>
<evidence type="ECO:0000256" key="1">
    <source>
        <dbReference type="ARBA" id="ARBA00004651"/>
    </source>
</evidence>
<feature type="compositionally biased region" description="Low complexity" evidence="8">
    <location>
        <begin position="852"/>
        <end position="877"/>
    </location>
</feature>
<keyword evidence="5 9" id="KW-0472">Membrane</keyword>
<dbReference type="GO" id="GO:0030425">
    <property type="term" value="C:dendrite"/>
    <property type="evidence" value="ECO:0007669"/>
    <property type="project" value="TreeGrafter"/>
</dbReference>
<dbReference type="GO" id="GO:0050909">
    <property type="term" value="P:sensory perception of taste"/>
    <property type="evidence" value="ECO:0007669"/>
    <property type="project" value="InterPro"/>
</dbReference>
<reference evidence="10" key="1">
    <citation type="submission" date="2020-05" db="UniProtKB">
        <authorList>
            <consortium name="EnsemblMetazoa"/>
        </authorList>
    </citation>
    <scope>IDENTIFICATION</scope>
    <source>
        <strain evidence="10">MAF</strain>
    </source>
</reference>
<proteinExistence type="predicted"/>
<feature type="transmembrane region" description="Helical" evidence="9">
    <location>
        <begin position="253"/>
        <end position="277"/>
    </location>
</feature>
<dbReference type="Pfam" id="PF08395">
    <property type="entry name" value="7tm_7"/>
    <property type="match status" value="2"/>
</dbReference>
<dbReference type="GO" id="GO:0030424">
    <property type="term" value="C:axon"/>
    <property type="evidence" value="ECO:0007669"/>
    <property type="project" value="TreeGrafter"/>
</dbReference>
<dbReference type="GO" id="GO:0043025">
    <property type="term" value="C:neuronal cell body"/>
    <property type="evidence" value="ECO:0007669"/>
    <property type="project" value="TreeGrafter"/>
</dbReference>
<keyword evidence="2" id="KW-1003">Cell membrane</keyword>
<feature type="transmembrane region" description="Helical" evidence="9">
    <location>
        <begin position="492"/>
        <end position="511"/>
    </location>
</feature>
<feature type="transmembrane region" description="Helical" evidence="9">
    <location>
        <begin position="621"/>
        <end position="641"/>
    </location>
</feature>
<keyword evidence="6" id="KW-0675">Receptor</keyword>
<dbReference type="AlphaFoldDB" id="A0A182UY16"/>
<feature type="transmembrane region" description="Helical" evidence="9">
    <location>
        <begin position="58"/>
        <end position="76"/>
    </location>
</feature>
<dbReference type="GO" id="GO:0007635">
    <property type="term" value="P:chemosensory behavior"/>
    <property type="evidence" value="ECO:0007669"/>
    <property type="project" value="TreeGrafter"/>
</dbReference>
<dbReference type="EnsemblMetazoa" id="AMEM005614-RA">
    <property type="protein sequence ID" value="AMEM005614-PA"/>
    <property type="gene ID" value="AMEM005614"/>
</dbReference>
<feature type="transmembrane region" description="Helical" evidence="9">
    <location>
        <begin position="748"/>
        <end position="769"/>
    </location>
</feature>
<dbReference type="InterPro" id="IPR013604">
    <property type="entry name" value="7TM_chemorcpt"/>
</dbReference>
<dbReference type="GO" id="GO:0007165">
    <property type="term" value="P:signal transduction"/>
    <property type="evidence" value="ECO:0007669"/>
    <property type="project" value="UniProtKB-KW"/>
</dbReference>